<keyword evidence="2" id="KW-1185">Reference proteome</keyword>
<sequence length="185" mass="21257">MSIITPSMYIVHTVCRVITAYTVIGNWWQHLTRHLTLLLLAPRISYCVQLMSITISCTCYSRTSRYMIHGPLLTQQPSKPNNPANTLLTSATYIWPTYRARHSLMYKSHVVYMQPSLIRYICMHRSSTHGRCVVHSNILHTVHTWWQQPMAAQCRHIPDRIACCAHVRGCLKILPPCSVKTLIAT</sequence>
<gene>
    <name evidence="1" type="ORF">K504DRAFT_31841</name>
</gene>
<dbReference type="Proteomes" id="UP000799428">
    <property type="component" value="Unassembled WGS sequence"/>
</dbReference>
<proteinExistence type="predicted"/>
<evidence type="ECO:0000313" key="1">
    <source>
        <dbReference type="EMBL" id="KAF2715690.1"/>
    </source>
</evidence>
<reference evidence="1" key="1">
    <citation type="journal article" date="2020" name="Stud. Mycol.">
        <title>101 Dothideomycetes genomes: a test case for predicting lifestyles and emergence of pathogens.</title>
        <authorList>
            <person name="Haridas S."/>
            <person name="Albert R."/>
            <person name="Binder M."/>
            <person name="Bloem J."/>
            <person name="Labutti K."/>
            <person name="Salamov A."/>
            <person name="Andreopoulos B."/>
            <person name="Baker S."/>
            <person name="Barry K."/>
            <person name="Bills G."/>
            <person name="Bluhm B."/>
            <person name="Cannon C."/>
            <person name="Castanera R."/>
            <person name="Culley D."/>
            <person name="Daum C."/>
            <person name="Ezra D."/>
            <person name="Gonzalez J."/>
            <person name="Henrissat B."/>
            <person name="Kuo A."/>
            <person name="Liang C."/>
            <person name="Lipzen A."/>
            <person name="Lutzoni F."/>
            <person name="Magnuson J."/>
            <person name="Mondo S."/>
            <person name="Nolan M."/>
            <person name="Ohm R."/>
            <person name="Pangilinan J."/>
            <person name="Park H.-J."/>
            <person name="Ramirez L."/>
            <person name="Alfaro M."/>
            <person name="Sun H."/>
            <person name="Tritt A."/>
            <person name="Yoshinaga Y."/>
            <person name="Zwiers L.-H."/>
            <person name="Turgeon B."/>
            <person name="Goodwin S."/>
            <person name="Spatafora J."/>
            <person name="Crous P."/>
            <person name="Grigoriev I."/>
        </authorList>
    </citation>
    <scope>NUCLEOTIDE SEQUENCE</scope>
    <source>
        <strain evidence="1">CBS 279.74</strain>
    </source>
</reference>
<dbReference type="AlphaFoldDB" id="A0A6G1KSA3"/>
<name>A0A6G1KSA3_9PLEO</name>
<protein>
    <submittedName>
        <fullName evidence="1">Uncharacterized protein</fullName>
    </submittedName>
</protein>
<accession>A0A6G1KSA3</accession>
<dbReference type="EMBL" id="MU005764">
    <property type="protein sequence ID" value="KAF2715690.1"/>
    <property type="molecule type" value="Genomic_DNA"/>
</dbReference>
<organism evidence="1 2">
    <name type="scientific">Pleomassaria siparia CBS 279.74</name>
    <dbReference type="NCBI Taxonomy" id="1314801"/>
    <lineage>
        <taxon>Eukaryota</taxon>
        <taxon>Fungi</taxon>
        <taxon>Dikarya</taxon>
        <taxon>Ascomycota</taxon>
        <taxon>Pezizomycotina</taxon>
        <taxon>Dothideomycetes</taxon>
        <taxon>Pleosporomycetidae</taxon>
        <taxon>Pleosporales</taxon>
        <taxon>Pleomassariaceae</taxon>
        <taxon>Pleomassaria</taxon>
    </lineage>
</organism>
<evidence type="ECO:0000313" key="2">
    <source>
        <dbReference type="Proteomes" id="UP000799428"/>
    </source>
</evidence>